<dbReference type="AlphaFoldDB" id="A0A2H0NCS1"/>
<dbReference type="EMBL" id="PCWQ01000011">
    <property type="protein sequence ID" value="PIR06693.1"/>
    <property type="molecule type" value="Genomic_DNA"/>
</dbReference>
<comment type="caution">
    <text evidence="1">The sequence shown here is derived from an EMBL/GenBank/DDBJ whole genome shotgun (WGS) entry which is preliminary data.</text>
</comment>
<evidence type="ECO:0000313" key="2">
    <source>
        <dbReference type="Proteomes" id="UP000230564"/>
    </source>
</evidence>
<proteinExistence type="predicted"/>
<name>A0A2H0NCS1_9BACT</name>
<sequence>MTINDNLKASAIAKLKGGDSIIQVAEECGLPEKLVEEWFNKLEPNDLIHLQANLNAIQRVADGEILSPSEVNRQRIQDKLEITAIDLIDAARANIYTGDLAQSKSIQLLSASCSMLYKSFVGSAKGTNGDECGSTTLDLIEELGLD</sequence>
<gene>
    <name evidence="1" type="ORF">COV55_02970</name>
</gene>
<accession>A0A2H0NCS1</accession>
<dbReference type="Proteomes" id="UP000230564">
    <property type="component" value="Unassembled WGS sequence"/>
</dbReference>
<reference evidence="1 2" key="1">
    <citation type="submission" date="2017-09" db="EMBL/GenBank/DDBJ databases">
        <title>Depth-based differentiation of microbial function through sediment-hosted aquifers and enrichment of novel symbionts in the deep terrestrial subsurface.</title>
        <authorList>
            <person name="Probst A.J."/>
            <person name="Ladd B."/>
            <person name="Jarett J.K."/>
            <person name="Geller-Mcgrath D.E."/>
            <person name="Sieber C.M."/>
            <person name="Emerson J.B."/>
            <person name="Anantharaman K."/>
            <person name="Thomas B.C."/>
            <person name="Malmstrom R."/>
            <person name="Stieglmeier M."/>
            <person name="Klingl A."/>
            <person name="Woyke T."/>
            <person name="Ryan C.M."/>
            <person name="Banfield J.F."/>
        </authorList>
    </citation>
    <scope>NUCLEOTIDE SEQUENCE [LARGE SCALE GENOMIC DNA]</scope>
    <source>
        <strain evidence="1">CG11_big_fil_rev_8_21_14_0_20_36_20</strain>
    </source>
</reference>
<evidence type="ECO:0000313" key="1">
    <source>
        <dbReference type="EMBL" id="PIR06693.1"/>
    </source>
</evidence>
<organism evidence="1 2">
    <name type="scientific">Candidatus Komeilibacteria bacterium CG11_big_fil_rev_8_21_14_0_20_36_20</name>
    <dbReference type="NCBI Taxonomy" id="1974477"/>
    <lineage>
        <taxon>Bacteria</taxon>
        <taxon>Candidatus Komeiliibacteriota</taxon>
    </lineage>
</organism>
<protein>
    <submittedName>
        <fullName evidence="1">Uncharacterized protein</fullName>
    </submittedName>
</protein>